<proteinExistence type="predicted"/>
<comment type="caution">
    <text evidence="1">The sequence shown here is derived from an EMBL/GenBank/DDBJ whole genome shotgun (WGS) entry which is preliminary data.</text>
</comment>
<accession>A0A1B8ZDP4</accession>
<evidence type="ECO:0000313" key="1">
    <source>
        <dbReference type="EMBL" id="OCA69715.1"/>
    </source>
</evidence>
<gene>
    <name evidence="1" type="ORF">BBI01_16460</name>
</gene>
<sequence length="76" mass="8216">MIIGSGKGSRINGLHIAAGTHWFPMHIKFVIVVEPSGHLIIASPGHPPGHGAGYKYPPNTSFRSVLESGDKFNFFM</sequence>
<name>A0A1B8ZDP4_9FLAO</name>
<protein>
    <submittedName>
        <fullName evidence="1">Uncharacterized protein</fullName>
    </submittedName>
</protein>
<organism evidence="1 2">
    <name type="scientific">Chryseobacterium artocarpi</name>
    <dbReference type="NCBI Taxonomy" id="1414727"/>
    <lineage>
        <taxon>Bacteria</taxon>
        <taxon>Pseudomonadati</taxon>
        <taxon>Bacteroidota</taxon>
        <taxon>Flavobacteriia</taxon>
        <taxon>Flavobacteriales</taxon>
        <taxon>Weeksellaceae</taxon>
        <taxon>Chryseobacterium group</taxon>
        <taxon>Chryseobacterium</taxon>
    </lineage>
</organism>
<reference evidence="1 2" key="1">
    <citation type="submission" date="2016-07" db="EMBL/GenBank/DDBJ databases">
        <authorList>
            <person name="Jeong J.-J."/>
            <person name="Kim D.W."/>
            <person name="Sang M.K."/>
            <person name="Choi I.-G."/>
            <person name="Kim K.D."/>
        </authorList>
    </citation>
    <scope>NUCLEOTIDE SEQUENCE [LARGE SCALE GENOMIC DNA]</scope>
    <source>
        <strain evidence="1 2">UTM-3</strain>
    </source>
</reference>
<evidence type="ECO:0000313" key="2">
    <source>
        <dbReference type="Proteomes" id="UP000092651"/>
    </source>
</evidence>
<dbReference type="EMBL" id="MAYH01000045">
    <property type="protein sequence ID" value="OCA69715.1"/>
    <property type="molecule type" value="Genomic_DNA"/>
</dbReference>
<keyword evidence="2" id="KW-1185">Reference proteome</keyword>
<dbReference type="AlphaFoldDB" id="A0A1B8ZDP4"/>
<dbReference type="Proteomes" id="UP000092651">
    <property type="component" value="Unassembled WGS sequence"/>
</dbReference>